<proteinExistence type="predicted"/>
<feature type="region of interest" description="Disordered" evidence="2">
    <location>
        <begin position="340"/>
        <end position="542"/>
    </location>
</feature>
<dbReference type="Pfam" id="PF00226">
    <property type="entry name" value="DnaJ"/>
    <property type="match status" value="1"/>
</dbReference>
<evidence type="ECO:0000256" key="1">
    <source>
        <dbReference type="SAM" id="Coils"/>
    </source>
</evidence>
<keyword evidence="5" id="KW-1185">Reference proteome</keyword>
<feature type="domain" description="J" evidence="3">
    <location>
        <begin position="7"/>
        <end position="75"/>
    </location>
</feature>
<feature type="compositionally biased region" description="Pro residues" evidence="2">
    <location>
        <begin position="363"/>
        <end position="372"/>
    </location>
</feature>
<dbReference type="GO" id="GO:0005737">
    <property type="term" value="C:cytoplasm"/>
    <property type="evidence" value="ECO:0007669"/>
    <property type="project" value="TreeGrafter"/>
</dbReference>
<comment type="caution">
    <text evidence="4">The sequence shown here is derived from an EMBL/GenBank/DDBJ whole genome shotgun (WGS) entry which is preliminary data.</text>
</comment>
<dbReference type="PRINTS" id="PR00625">
    <property type="entry name" value="JDOMAIN"/>
</dbReference>
<feature type="compositionally biased region" description="Basic and acidic residues" evidence="2">
    <location>
        <begin position="282"/>
        <end position="305"/>
    </location>
</feature>
<dbReference type="InterPro" id="IPR036869">
    <property type="entry name" value="J_dom_sf"/>
</dbReference>
<dbReference type="SUPFAM" id="SSF46565">
    <property type="entry name" value="Chaperone J-domain"/>
    <property type="match status" value="1"/>
</dbReference>
<feature type="compositionally biased region" description="Low complexity" evidence="2">
    <location>
        <begin position="446"/>
        <end position="460"/>
    </location>
</feature>
<dbReference type="Proteomes" id="UP001270362">
    <property type="component" value="Unassembled WGS sequence"/>
</dbReference>
<dbReference type="InterPro" id="IPR018253">
    <property type="entry name" value="DnaJ_domain_CS"/>
</dbReference>
<dbReference type="PROSITE" id="PS00636">
    <property type="entry name" value="DNAJ_1"/>
    <property type="match status" value="1"/>
</dbReference>
<dbReference type="GO" id="GO:0042026">
    <property type="term" value="P:protein refolding"/>
    <property type="evidence" value="ECO:0007669"/>
    <property type="project" value="TreeGrafter"/>
</dbReference>
<evidence type="ECO:0000313" key="4">
    <source>
        <dbReference type="EMBL" id="KAK3685820.1"/>
    </source>
</evidence>
<dbReference type="PANTHER" id="PTHR43096:SF10">
    <property type="entry name" value="CHAPERONE PROTEIN DNAJ A6, CHLOROPLASTIC"/>
    <property type="match status" value="1"/>
</dbReference>
<feature type="compositionally biased region" description="Polar residues" evidence="2">
    <location>
        <begin position="464"/>
        <end position="480"/>
    </location>
</feature>
<dbReference type="Gene3D" id="1.10.287.110">
    <property type="entry name" value="DnaJ domain"/>
    <property type="match status" value="1"/>
</dbReference>
<keyword evidence="1" id="KW-0175">Coiled coil</keyword>
<evidence type="ECO:0000259" key="3">
    <source>
        <dbReference type="PROSITE" id="PS50076"/>
    </source>
</evidence>
<evidence type="ECO:0000256" key="2">
    <source>
        <dbReference type="SAM" id="MobiDB-lite"/>
    </source>
</evidence>
<accession>A0AAE1CAS6</accession>
<organism evidence="4 5">
    <name type="scientific">Podospora appendiculata</name>
    <dbReference type="NCBI Taxonomy" id="314037"/>
    <lineage>
        <taxon>Eukaryota</taxon>
        <taxon>Fungi</taxon>
        <taxon>Dikarya</taxon>
        <taxon>Ascomycota</taxon>
        <taxon>Pezizomycotina</taxon>
        <taxon>Sordariomycetes</taxon>
        <taxon>Sordariomycetidae</taxon>
        <taxon>Sordariales</taxon>
        <taxon>Podosporaceae</taxon>
        <taxon>Podospora</taxon>
    </lineage>
</organism>
<protein>
    <recommendedName>
        <fullName evidence="3">J domain-containing protein</fullName>
    </recommendedName>
</protein>
<dbReference type="InterPro" id="IPR001623">
    <property type="entry name" value="DnaJ_domain"/>
</dbReference>
<dbReference type="GO" id="GO:0051082">
    <property type="term" value="F:unfolded protein binding"/>
    <property type="evidence" value="ECO:0007669"/>
    <property type="project" value="TreeGrafter"/>
</dbReference>
<reference evidence="4" key="2">
    <citation type="submission" date="2023-06" db="EMBL/GenBank/DDBJ databases">
        <authorList>
            <consortium name="Lawrence Berkeley National Laboratory"/>
            <person name="Haridas S."/>
            <person name="Hensen N."/>
            <person name="Bonometti L."/>
            <person name="Westerberg I."/>
            <person name="Brannstrom I.O."/>
            <person name="Guillou S."/>
            <person name="Cros-Aarteil S."/>
            <person name="Calhoun S."/>
            <person name="Kuo A."/>
            <person name="Mondo S."/>
            <person name="Pangilinan J."/>
            <person name="Riley R."/>
            <person name="Labutti K."/>
            <person name="Andreopoulos B."/>
            <person name="Lipzen A."/>
            <person name="Chen C."/>
            <person name="Yanf M."/>
            <person name="Daum C."/>
            <person name="Ng V."/>
            <person name="Clum A."/>
            <person name="Steindorff A."/>
            <person name="Ohm R."/>
            <person name="Martin F."/>
            <person name="Silar P."/>
            <person name="Natvig D."/>
            <person name="Lalanne C."/>
            <person name="Gautier V."/>
            <person name="Ament-Velasquez S.L."/>
            <person name="Kruys A."/>
            <person name="Hutchinson M.I."/>
            <person name="Powell A.J."/>
            <person name="Barry K."/>
            <person name="Miller A.N."/>
            <person name="Grigoriev I.V."/>
            <person name="Debuchy R."/>
            <person name="Gladieux P."/>
            <person name="Thoren M.H."/>
            <person name="Johannesson H."/>
        </authorList>
    </citation>
    <scope>NUCLEOTIDE SEQUENCE</scope>
    <source>
        <strain evidence="4">CBS 314.62</strain>
    </source>
</reference>
<reference evidence="4" key="1">
    <citation type="journal article" date="2023" name="Mol. Phylogenet. Evol.">
        <title>Genome-scale phylogeny and comparative genomics of the fungal order Sordariales.</title>
        <authorList>
            <person name="Hensen N."/>
            <person name="Bonometti L."/>
            <person name="Westerberg I."/>
            <person name="Brannstrom I.O."/>
            <person name="Guillou S."/>
            <person name="Cros-Aarteil S."/>
            <person name="Calhoun S."/>
            <person name="Haridas S."/>
            <person name="Kuo A."/>
            <person name="Mondo S."/>
            <person name="Pangilinan J."/>
            <person name="Riley R."/>
            <person name="LaButti K."/>
            <person name="Andreopoulos B."/>
            <person name="Lipzen A."/>
            <person name="Chen C."/>
            <person name="Yan M."/>
            <person name="Daum C."/>
            <person name="Ng V."/>
            <person name="Clum A."/>
            <person name="Steindorff A."/>
            <person name="Ohm R.A."/>
            <person name="Martin F."/>
            <person name="Silar P."/>
            <person name="Natvig D.O."/>
            <person name="Lalanne C."/>
            <person name="Gautier V."/>
            <person name="Ament-Velasquez S.L."/>
            <person name="Kruys A."/>
            <person name="Hutchinson M.I."/>
            <person name="Powell A.J."/>
            <person name="Barry K."/>
            <person name="Miller A.N."/>
            <person name="Grigoriev I.V."/>
            <person name="Debuchy R."/>
            <person name="Gladieux P."/>
            <person name="Hiltunen Thoren M."/>
            <person name="Johannesson H."/>
        </authorList>
    </citation>
    <scope>NUCLEOTIDE SEQUENCE</scope>
    <source>
        <strain evidence="4">CBS 314.62</strain>
    </source>
</reference>
<dbReference type="PANTHER" id="PTHR43096">
    <property type="entry name" value="DNAJ HOMOLOG 1, MITOCHONDRIAL-RELATED"/>
    <property type="match status" value="1"/>
</dbReference>
<sequence>MNSLPPDPWLTLGVDKSADKSEIRTAYKKLVLKCHPDKVQDPELKTEKQNEFQKVQQAYELLNDDAERAKYEQEIKILELRKQAALLKNMPNSSATRSPSSRQYATYDIRTAEPPRHKSSGSSGKVYAHLGAHTRSQEEMPSRPYHVYEDGEKHVRRPASYEKPSKRDDDARREKEERRRRRDEEERLREREARELREAREREKERELRDREQRELREREKERELRRAEKKRQERERIERDRLAKDRDRERQRDSEDKARRQRSPYIEENVGEDYDAYASSKPDKKRSSSKRHTDTRERERERSSSRRTQSPHVVETIVPPAPQEKATEFLNYAADYITRSRGSAPPPQFSRSQTAHEFITPPVAPTPPPADPLLEEESLRRSVGRAVRERRSSHDTPKSKEKLPLHQNLTRGYEDYNIVDASPTSGSKNRMIPIHSKSNASPLQTTSSPPRMSRSSTMPQEVFTATHQPPTFNRTQTWGGHSDSRHNDYYEDSDDDQGRQRHRRSRRRSTERAEPSSHHRYKIDGTKTTKLETPYASYGGESPRYIATDGLESRSPSNLYSGSFKVRETPAYSNDDVVYSSVPISYVPAEKYNQVYA</sequence>
<feature type="compositionally biased region" description="Basic and acidic residues" evidence="2">
    <location>
        <begin position="509"/>
        <end position="531"/>
    </location>
</feature>
<dbReference type="FunFam" id="1.10.287.110:FF:000073">
    <property type="entry name" value="DnaJ domain protein"/>
    <property type="match status" value="1"/>
</dbReference>
<dbReference type="PROSITE" id="PS50076">
    <property type="entry name" value="DNAJ_2"/>
    <property type="match status" value="1"/>
</dbReference>
<dbReference type="EMBL" id="JAULSO010000003">
    <property type="protein sequence ID" value="KAK3685820.1"/>
    <property type="molecule type" value="Genomic_DNA"/>
</dbReference>
<feature type="region of interest" description="Disordered" evidence="2">
    <location>
        <begin position="89"/>
        <end position="323"/>
    </location>
</feature>
<name>A0AAE1CAS6_9PEZI</name>
<dbReference type="CDD" id="cd06257">
    <property type="entry name" value="DnaJ"/>
    <property type="match status" value="1"/>
</dbReference>
<feature type="compositionally biased region" description="Polar residues" evidence="2">
    <location>
        <begin position="90"/>
        <end position="104"/>
    </location>
</feature>
<dbReference type="AlphaFoldDB" id="A0AAE1CAS6"/>
<gene>
    <name evidence="4" type="ORF">B0T22DRAFT_231361</name>
</gene>
<feature type="compositionally biased region" description="Basic and acidic residues" evidence="2">
    <location>
        <begin position="387"/>
        <end position="405"/>
    </location>
</feature>
<feature type="coiled-coil region" evidence="1">
    <location>
        <begin position="45"/>
        <end position="88"/>
    </location>
</feature>
<dbReference type="SMART" id="SM00271">
    <property type="entry name" value="DnaJ"/>
    <property type="match status" value="1"/>
</dbReference>
<feature type="compositionally biased region" description="Basic and acidic residues" evidence="2">
    <location>
        <begin position="135"/>
        <end position="259"/>
    </location>
</feature>
<evidence type="ECO:0000313" key="5">
    <source>
        <dbReference type="Proteomes" id="UP001270362"/>
    </source>
</evidence>